<comment type="caution">
    <text evidence="2">The sequence shown here is derived from an EMBL/GenBank/DDBJ whole genome shotgun (WGS) entry which is preliminary data.</text>
</comment>
<evidence type="ECO:0000313" key="2">
    <source>
        <dbReference type="EMBL" id="OJH38197.1"/>
    </source>
</evidence>
<dbReference type="AlphaFoldDB" id="A0A1L9B7G4"/>
<reference evidence="2 3" key="2">
    <citation type="submission" date="2016-12" db="EMBL/GenBank/DDBJ databases">
        <title>Draft Genome Sequence of Cystobacter ferrugineus Strain Cbfe23.</title>
        <authorList>
            <person name="Akbar S."/>
            <person name="Dowd S.E."/>
            <person name="Stevens D.C."/>
        </authorList>
    </citation>
    <scope>NUCLEOTIDE SEQUENCE [LARGE SCALE GENOMIC DNA]</scope>
    <source>
        <strain evidence="2 3">Cbfe23</strain>
    </source>
</reference>
<feature type="coiled-coil region" evidence="1">
    <location>
        <begin position="4"/>
        <end position="63"/>
    </location>
</feature>
<dbReference type="STRING" id="83449.BON30_23905"/>
<protein>
    <submittedName>
        <fullName evidence="2">Uncharacterized protein</fullName>
    </submittedName>
</protein>
<evidence type="ECO:0000256" key="1">
    <source>
        <dbReference type="SAM" id="Coils"/>
    </source>
</evidence>
<keyword evidence="1" id="KW-0175">Coiled coil</keyword>
<dbReference type="EMBL" id="MPIN01000006">
    <property type="protein sequence ID" value="OJH38197.1"/>
    <property type="molecule type" value="Genomic_DNA"/>
</dbReference>
<keyword evidence="3" id="KW-1185">Reference proteome</keyword>
<name>A0A1L9B7G4_9BACT</name>
<evidence type="ECO:0000313" key="3">
    <source>
        <dbReference type="Proteomes" id="UP000182229"/>
    </source>
</evidence>
<dbReference type="OrthoDB" id="9962210at2"/>
<dbReference type="Proteomes" id="UP000182229">
    <property type="component" value="Unassembled WGS sequence"/>
</dbReference>
<accession>A0A1L9B7G4</accession>
<reference evidence="3" key="1">
    <citation type="submission" date="2016-11" db="EMBL/GenBank/DDBJ databases">
        <authorList>
            <person name="Shukria A."/>
            <person name="Stevens D.C."/>
        </authorList>
    </citation>
    <scope>NUCLEOTIDE SEQUENCE [LARGE SCALE GENOMIC DNA]</scope>
    <source>
        <strain evidence="3">Cbfe23</strain>
    </source>
</reference>
<sequence>MDENRTLRDELERVQGELRQSKEALARLRAHHARERDSLVRQLEEARREVATLRARVSEGLSREAPVPASANTAAPPGANPIGSTGLVALLEVPSLQDEEPLRRLERVTRLGLADLRLRLAAPPPVILARLPPREARSLRDALRAEGFKAVECEMPSLSASPRPVRRFLLGETGMRWEADRAERMEVPWREWRLLVLGRRSTFTEETQKEVLYDHRGVKKTRTVEVRKESMAHFLWGYGEGLWLSFTQETDYAGLGERRGLSHLASLQALVDLVRERAPQVVFDDRLLRAPTPSLPLVNPERAHATIAELLWQAVLDGLL</sequence>
<proteinExistence type="predicted"/>
<organism evidence="2 3">
    <name type="scientific">Cystobacter ferrugineus</name>
    <dbReference type="NCBI Taxonomy" id="83449"/>
    <lineage>
        <taxon>Bacteria</taxon>
        <taxon>Pseudomonadati</taxon>
        <taxon>Myxococcota</taxon>
        <taxon>Myxococcia</taxon>
        <taxon>Myxococcales</taxon>
        <taxon>Cystobacterineae</taxon>
        <taxon>Archangiaceae</taxon>
        <taxon>Cystobacter</taxon>
    </lineage>
</organism>
<gene>
    <name evidence="2" type="ORF">BON30_23905</name>
</gene>